<dbReference type="SUPFAM" id="SSF103039">
    <property type="entry name" value="CheC-like"/>
    <property type="match status" value="1"/>
</dbReference>
<dbReference type="HOGENOM" id="CLU_1401909_0_0_12"/>
<dbReference type="eggNOG" id="COG1868">
    <property type="taxonomic scope" value="Bacteria"/>
</dbReference>
<dbReference type="Gene3D" id="3.40.1550.10">
    <property type="entry name" value="CheC-like"/>
    <property type="match status" value="1"/>
</dbReference>
<proteinExistence type="predicted"/>
<keyword evidence="1" id="KW-0145">Chemotaxis</keyword>
<dbReference type="Pfam" id="PF02154">
    <property type="entry name" value="FliM"/>
    <property type="match status" value="1"/>
</dbReference>
<reference evidence="2 3" key="2">
    <citation type="journal article" date="2011" name="ISME J.">
        <title>RNA-seq reveals cooperative metabolic interactions between two termite-gut spirochete species in co-culture.</title>
        <authorList>
            <person name="Rosenthal A.Z."/>
            <person name="Matson E.G."/>
            <person name="Eldar A."/>
            <person name="Leadbetter J.R."/>
        </authorList>
    </citation>
    <scope>NUCLEOTIDE SEQUENCE [LARGE SCALE GENOMIC DNA]</scope>
    <source>
        <strain evidence="3">ATCC BAA-887 / DSM 12427 / ZAS-2</strain>
    </source>
</reference>
<gene>
    <name evidence="2" type="ordered locus">TREPR_1885</name>
</gene>
<evidence type="ECO:0000256" key="1">
    <source>
        <dbReference type="ARBA" id="ARBA00022500"/>
    </source>
</evidence>
<organism evidence="2 3">
    <name type="scientific">Treponema primitia (strain ATCC BAA-887 / DSM 12427 / ZAS-2)</name>
    <dbReference type="NCBI Taxonomy" id="545694"/>
    <lineage>
        <taxon>Bacteria</taxon>
        <taxon>Pseudomonadati</taxon>
        <taxon>Spirochaetota</taxon>
        <taxon>Spirochaetia</taxon>
        <taxon>Spirochaetales</taxon>
        <taxon>Treponemataceae</taxon>
        <taxon>Treponema</taxon>
    </lineage>
</organism>
<dbReference type="InterPro" id="IPR001689">
    <property type="entry name" value="Flag_FliM"/>
</dbReference>
<dbReference type="GO" id="GO:0071973">
    <property type="term" value="P:bacterial-type flagellum-dependent cell motility"/>
    <property type="evidence" value="ECO:0007669"/>
    <property type="project" value="InterPro"/>
</dbReference>
<evidence type="ECO:0000313" key="3">
    <source>
        <dbReference type="Proteomes" id="UP000009223"/>
    </source>
</evidence>
<dbReference type="RefSeq" id="WP_015708258.1">
    <property type="nucleotide sequence ID" value="NC_015578.1"/>
</dbReference>
<dbReference type="AlphaFoldDB" id="F5YL46"/>
<reference evidence="3" key="1">
    <citation type="submission" date="2009-12" db="EMBL/GenBank/DDBJ databases">
        <title>Complete sequence of Treponema primitia strain ZAS-2.</title>
        <authorList>
            <person name="Tetu S.G."/>
            <person name="Matson E."/>
            <person name="Ren Q."/>
            <person name="Seshadri R."/>
            <person name="Elbourne L."/>
            <person name="Hassan K.A."/>
            <person name="Durkin A."/>
            <person name="Radune D."/>
            <person name="Mohamoud Y."/>
            <person name="Shay R."/>
            <person name="Jin S."/>
            <person name="Zhang X."/>
            <person name="Lucey K."/>
            <person name="Ballor N.R."/>
            <person name="Ottesen E."/>
            <person name="Rosenthal R."/>
            <person name="Allen A."/>
            <person name="Leadbetter J.R."/>
            <person name="Paulsen I.T."/>
        </authorList>
    </citation>
    <scope>NUCLEOTIDE SEQUENCE [LARGE SCALE GENOMIC DNA]</scope>
    <source>
        <strain evidence="3">ATCC BAA-887 / DSM 12427 / ZAS-2</strain>
    </source>
</reference>
<dbReference type="KEGG" id="tpi:TREPR_1885"/>
<dbReference type="InterPro" id="IPR028976">
    <property type="entry name" value="CheC-like_sf"/>
</dbReference>
<keyword evidence="3" id="KW-1185">Reference proteome</keyword>
<dbReference type="GO" id="GO:0003774">
    <property type="term" value="F:cytoskeletal motor activity"/>
    <property type="evidence" value="ECO:0007669"/>
    <property type="project" value="InterPro"/>
</dbReference>
<dbReference type="GO" id="GO:0009425">
    <property type="term" value="C:bacterial-type flagellum basal body"/>
    <property type="evidence" value="ECO:0007669"/>
    <property type="project" value="InterPro"/>
</dbReference>
<dbReference type="GO" id="GO:0006935">
    <property type="term" value="P:chemotaxis"/>
    <property type="evidence" value="ECO:0007669"/>
    <property type="project" value="UniProtKB-KW"/>
</dbReference>
<name>F5YL46_TREPZ</name>
<accession>F5YL46</accession>
<protein>
    <submittedName>
        <fullName evidence="2">Uncharacterized protein</fullName>
    </submittedName>
</protein>
<evidence type="ECO:0000313" key="2">
    <source>
        <dbReference type="EMBL" id="AEF86628.1"/>
    </source>
</evidence>
<sequence>MKTIKRWDFEGHDILSEKQQTLFIRLHEVFIRTFTSILSTMFAVKSIVSVTKCHQCKYEEFIGENKNFKFLLEEIFDIQGKEYNVFLDIDAVFYSMILDKLFGGKAKVVGKIDRITEIEEAMLIKKFDETFRLIFQNTQNKSVIINSFLEASSLNGGLNNNGVVITINIAIDNIETGIKVFYPEYFIKNVMEKN</sequence>
<dbReference type="Proteomes" id="UP000009223">
    <property type="component" value="Chromosome"/>
</dbReference>
<dbReference type="STRING" id="545694.TREPR_1885"/>
<dbReference type="EMBL" id="CP001843">
    <property type="protein sequence ID" value="AEF86628.1"/>
    <property type="molecule type" value="Genomic_DNA"/>
</dbReference>